<name>A0A250IMR4_9BACT</name>
<dbReference type="OrthoDB" id="2082416at2"/>
<keyword evidence="1" id="KW-0051">Antiviral defense</keyword>
<dbReference type="Proteomes" id="UP000217289">
    <property type="component" value="Chromosome"/>
</dbReference>
<organism evidence="2 3">
    <name type="scientific">Melittangium boletus DSM 14713</name>
    <dbReference type="NCBI Taxonomy" id="1294270"/>
    <lineage>
        <taxon>Bacteria</taxon>
        <taxon>Pseudomonadati</taxon>
        <taxon>Myxococcota</taxon>
        <taxon>Myxococcia</taxon>
        <taxon>Myxococcales</taxon>
        <taxon>Cystobacterineae</taxon>
        <taxon>Archangiaceae</taxon>
        <taxon>Melittangium</taxon>
    </lineage>
</organism>
<dbReference type="GO" id="GO:0051607">
    <property type="term" value="P:defense response to virus"/>
    <property type="evidence" value="ECO:0007669"/>
    <property type="project" value="UniProtKB-KW"/>
</dbReference>
<dbReference type="AlphaFoldDB" id="A0A250IMR4"/>
<dbReference type="SUPFAM" id="SSF81301">
    <property type="entry name" value="Nucleotidyltransferase"/>
    <property type="match status" value="1"/>
</dbReference>
<dbReference type="GO" id="GO:0016779">
    <property type="term" value="F:nucleotidyltransferase activity"/>
    <property type="evidence" value="ECO:0007669"/>
    <property type="project" value="InterPro"/>
</dbReference>
<dbReference type="Gene3D" id="3.30.460.10">
    <property type="entry name" value="Beta Polymerase, domain 2"/>
    <property type="match status" value="1"/>
</dbReference>
<gene>
    <name evidence="2" type="ORF">MEBOL_005936</name>
</gene>
<dbReference type="KEGG" id="mbd:MEBOL_005936"/>
<dbReference type="InterPro" id="IPR043519">
    <property type="entry name" value="NT_sf"/>
</dbReference>
<evidence type="ECO:0000313" key="2">
    <source>
        <dbReference type="EMBL" id="ATB32457.1"/>
    </source>
</evidence>
<proteinExistence type="predicted"/>
<dbReference type="CDD" id="cd05400">
    <property type="entry name" value="NT_2-5OAS_ClassI-CCAase"/>
    <property type="match status" value="1"/>
</dbReference>
<dbReference type="InterPro" id="IPR006116">
    <property type="entry name" value="NT_2-5OAS_ClassI-CCAase"/>
</dbReference>
<sequence>MRIAEFLEELFLDLIQDVEPTPSQKEDAQRTHHTLRYRLDSGNIGLRIIDSYLSGSYVRHTAIAPLDDVDIIFLIDPSKWPRGFLADKPSPSVVLTTFERAIRYRYPDSVVQRQRRSVGLALHKMHIDVVPAILESSESGRIYVLDSETEEWILSAPRVHAEHTTRVNKQREGRFVPLVKVLKFWNKRLPSTACLKSFTIETTAVRLFSEVGFSSFTEGALLFFDFLAQFAGEARQNWRSDFGIKLSRWAWTPTVLDVAGTGSNLVAGLEEQRRVKFLQHAVSSRNRLFEALDARTPERCENRFQAAFRIY</sequence>
<protein>
    <recommendedName>
        <fullName evidence="4">Nucleotidyltransferase</fullName>
    </recommendedName>
</protein>
<keyword evidence="3" id="KW-1185">Reference proteome</keyword>
<evidence type="ECO:0000313" key="3">
    <source>
        <dbReference type="Proteomes" id="UP000217289"/>
    </source>
</evidence>
<evidence type="ECO:0008006" key="4">
    <source>
        <dbReference type="Google" id="ProtNLM"/>
    </source>
</evidence>
<dbReference type="Pfam" id="PF18144">
    <property type="entry name" value="SMODS"/>
    <property type="match status" value="1"/>
</dbReference>
<evidence type="ECO:0000256" key="1">
    <source>
        <dbReference type="ARBA" id="ARBA00023118"/>
    </source>
</evidence>
<dbReference type="EMBL" id="CP022163">
    <property type="protein sequence ID" value="ATB32457.1"/>
    <property type="molecule type" value="Genomic_DNA"/>
</dbReference>
<accession>A0A250IMR4</accession>
<reference evidence="2 3" key="1">
    <citation type="submission" date="2017-06" db="EMBL/GenBank/DDBJ databases">
        <authorList>
            <person name="Kim H.J."/>
            <person name="Triplett B.A."/>
        </authorList>
    </citation>
    <scope>NUCLEOTIDE SEQUENCE [LARGE SCALE GENOMIC DNA]</scope>
    <source>
        <strain evidence="2 3">DSM 14713</strain>
    </source>
</reference>